<feature type="coiled-coil region" evidence="7">
    <location>
        <begin position="391"/>
        <end position="418"/>
    </location>
</feature>
<evidence type="ECO:0000256" key="9">
    <source>
        <dbReference type="SAM" id="SignalP"/>
    </source>
</evidence>
<protein>
    <submittedName>
        <fullName evidence="12">Mechanosensitive ion channel</fullName>
    </submittedName>
</protein>
<organism evidence="12 13">
    <name type="scientific">Pyramidobacter porci</name>
    <dbReference type="NCBI Taxonomy" id="2605789"/>
    <lineage>
        <taxon>Bacteria</taxon>
        <taxon>Thermotogati</taxon>
        <taxon>Synergistota</taxon>
        <taxon>Synergistia</taxon>
        <taxon>Synergistales</taxon>
        <taxon>Dethiosulfovibrionaceae</taxon>
        <taxon>Pyramidobacter</taxon>
    </lineage>
</organism>
<dbReference type="SUPFAM" id="SSF82861">
    <property type="entry name" value="Mechanosensitive channel protein MscS (YggB), transmembrane region"/>
    <property type="match status" value="1"/>
</dbReference>
<dbReference type="PROSITE" id="PS51257">
    <property type="entry name" value="PROKAR_LIPOPROTEIN"/>
    <property type="match status" value="1"/>
</dbReference>
<dbReference type="Pfam" id="PF00924">
    <property type="entry name" value="MS_channel_2nd"/>
    <property type="match status" value="1"/>
</dbReference>
<keyword evidence="5 8" id="KW-1133">Transmembrane helix</keyword>
<keyword evidence="7" id="KW-0175">Coiled coil</keyword>
<feature type="coiled-coil region" evidence="7">
    <location>
        <begin position="282"/>
        <end position="367"/>
    </location>
</feature>
<feature type="domain" description="Mechanosensitive ion channel MscS C-terminal" evidence="11">
    <location>
        <begin position="673"/>
        <end position="757"/>
    </location>
</feature>
<dbReference type="Gene3D" id="1.10.287.1260">
    <property type="match status" value="1"/>
</dbReference>
<keyword evidence="3" id="KW-1003">Cell membrane</keyword>
<feature type="transmembrane region" description="Helical" evidence="8">
    <location>
        <begin position="516"/>
        <end position="534"/>
    </location>
</feature>
<evidence type="ECO:0000256" key="4">
    <source>
        <dbReference type="ARBA" id="ARBA00022692"/>
    </source>
</evidence>
<dbReference type="SUPFAM" id="SSF50182">
    <property type="entry name" value="Sm-like ribonucleoproteins"/>
    <property type="match status" value="1"/>
</dbReference>
<dbReference type="GO" id="GO:0055085">
    <property type="term" value="P:transmembrane transport"/>
    <property type="evidence" value="ECO:0007669"/>
    <property type="project" value="InterPro"/>
</dbReference>
<evidence type="ECO:0000256" key="5">
    <source>
        <dbReference type="ARBA" id="ARBA00022989"/>
    </source>
</evidence>
<evidence type="ECO:0000256" key="3">
    <source>
        <dbReference type="ARBA" id="ARBA00022475"/>
    </source>
</evidence>
<comment type="subcellular location">
    <subcellularLocation>
        <location evidence="1">Cell membrane</location>
        <topology evidence="1">Multi-pass membrane protein</topology>
    </subcellularLocation>
</comment>
<dbReference type="EMBL" id="VUNH01000008">
    <property type="protein sequence ID" value="MST55973.1"/>
    <property type="molecule type" value="Genomic_DNA"/>
</dbReference>
<dbReference type="InterPro" id="IPR023408">
    <property type="entry name" value="MscS_beta-dom_sf"/>
</dbReference>
<feature type="transmembrane region" description="Helical" evidence="8">
    <location>
        <begin position="555"/>
        <end position="575"/>
    </location>
</feature>
<dbReference type="InterPro" id="IPR006685">
    <property type="entry name" value="MscS_channel_2nd"/>
</dbReference>
<keyword evidence="13" id="KW-1185">Reference proteome</keyword>
<dbReference type="SUPFAM" id="SSF82689">
    <property type="entry name" value="Mechanosensitive channel protein MscS (YggB), C-terminal domain"/>
    <property type="match status" value="1"/>
</dbReference>
<dbReference type="InterPro" id="IPR011014">
    <property type="entry name" value="MscS_channel_TM-2"/>
</dbReference>
<feature type="domain" description="Mechanosensitive ion channel MscS" evidence="10">
    <location>
        <begin position="599"/>
        <end position="665"/>
    </location>
</feature>
<sequence length="781" mass="86891">MRPIRIQGVLPMKKIFSFAAALLLACSFVRPAEAVDALSVIAGGAAEPAADTAASADQTAARDEIPQPYVPSAADAEACSKRLAEIERILAELESLKADEAAARFGVTAEDVTRRVENLTLLKNAYPRLINAIGRKKQDDADLARQKGDTSSPELTLNDKPPYKLSYYDSYIGNLDDIRKQIDDAKEGLARFDSYAAASQKLVEEREAAWRLARDNYQKEQNQKTSWQLQGAAYLLEIARAQLILDGFEKERAATALAKYELQYQRRGYLQKYIRENLDLSAESFAAQIAALNAEIKKLEDSRPALNRQLKQAEAAAETAEMKYAAVADDKDKGAAQLEMSYRTAERDRYRLQLEQLQETLVLYAERKRLWTLRYDLARGAVDETTIPAVVKNMNAEIKTLENNLLDVQKDLLSLQSRQSAISKMLDSETTEAKYLPGLKKYSSAVQASIDSCLSYTAAVISLSAQERAFAGELQETYKTVSTFDKIHAFWKTHAATLLNTELWQSGGYAVRLKEFLIALAIIVFGTWGARKLVHMFSWVVGKYFKFDETSRRTFDRFVFYLAGIAIFLTALHIVGIPLTAFAFLGGAVAIAIGFGAQNMFKNLMGGILLTLNRPFRLGDVIEVAGVSGTVTDLGVRSTLIRTFDEKEVVVPNSQLLDNQLINWSLSDALLRVSVDFGVEYGTPAKKVKDVVLRIADANPKILKNPAPWVYFADFGDSELNFSLYFWVNQKIASGMKVSGELREAIQEVFAQEGLRMAYPHIDVSISNAGEKQRTSQLQNL</sequence>
<evidence type="ECO:0000259" key="11">
    <source>
        <dbReference type="Pfam" id="PF21082"/>
    </source>
</evidence>
<keyword evidence="9" id="KW-0732">Signal</keyword>
<dbReference type="PANTHER" id="PTHR30347:SF1">
    <property type="entry name" value="MECHANOSENSITIVE CHANNEL MSCK"/>
    <property type="match status" value="1"/>
</dbReference>
<dbReference type="Proteomes" id="UP000473699">
    <property type="component" value="Unassembled WGS sequence"/>
</dbReference>
<dbReference type="GO" id="GO:0005886">
    <property type="term" value="C:plasma membrane"/>
    <property type="evidence" value="ECO:0007669"/>
    <property type="project" value="UniProtKB-SubCell"/>
</dbReference>
<evidence type="ECO:0000313" key="12">
    <source>
        <dbReference type="EMBL" id="MST55973.1"/>
    </source>
</evidence>
<accession>A0A6L5YD11</accession>
<dbReference type="InterPro" id="IPR052702">
    <property type="entry name" value="MscS-like_channel"/>
</dbReference>
<keyword evidence="4 8" id="KW-0812">Transmembrane</keyword>
<feature type="signal peptide" evidence="9">
    <location>
        <begin position="1"/>
        <end position="34"/>
    </location>
</feature>
<reference evidence="12 13" key="1">
    <citation type="submission" date="2019-08" db="EMBL/GenBank/DDBJ databases">
        <title>In-depth cultivation of the pig gut microbiome towards novel bacterial diversity and tailored functional studies.</title>
        <authorList>
            <person name="Wylensek D."/>
            <person name="Hitch T.C.A."/>
            <person name="Clavel T."/>
        </authorList>
    </citation>
    <scope>NUCLEOTIDE SEQUENCE [LARGE SCALE GENOMIC DNA]</scope>
    <source>
        <strain evidence="12 13">SM-530-WT-4B</strain>
    </source>
</reference>
<evidence type="ECO:0000256" key="1">
    <source>
        <dbReference type="ARBA" id="ARBA00004651"/>
    </source>
</evidence>
<evidence type="ECO:0000256" key="6">
    <source>
        <dbReference type="ARBA" id="ARBA00023136"/>
    </source>
</evidence>
<feature type="chain" id="PRO_5026702394" evidence="9">
    <location>
        <begin position="35"/>
        <end position="781"/>
    </location>
</feature>
<feature type="transmembrane region" description="Helical" evidence="8">
    <location>
        <begin position="581"/>
        <end position="601"/>
    </location>
</feature>
<dbReference type="Pfam" id="PF21082">
    <property type="entry name" value="MS_channel_3rd"/>
    <property type="match status" value="1"/>
</dbReference>
<keyword evidence="6 8" id="KW-0472">Membrane</keyword>
<evidence type="ECO:0000259" key="10">
    <source>
        <dbReference type="Pfam" id="PF00924"/>
    </source>
</evidence>
<evidence type="ECO:0000256" key="8">
    <source>
        <dbReference type="SAM" id="Phobius"/>
    </source>
</evidence>
<dbReference type="Gene3D" id="2.30.30.60">
    <property type="match status" value="1"/>
</dbReference>
<dbReference type="AlphaFoldDB" id="A0A6L5YD11"/>
<comment type="caution">
    <text evidence="12">The sequence shown here is derived from an EMBL/GenBank/DDBJ whole genome shotgun (WGS) entry which is preliminary data.</text>
</comment>
<dbReference type="InterPro" id="IPR011066">
    <property type="entry name" value="MscS_channel_C_sf"/>
</dbReference>
<evidence type="ECO:0000256" key="7">
    <source>
        <dbReference type="SAM" id="Coils"/>
    </source>
</evidence>
<evidence type="ECO:0000313" key="13">
    <source>
        <dbReference type="Proteomes" id="UP000473699"/>
    </source>
</evidence>
<dbReference type="PANTHER" id="PTHR30347">
    <property type="entry name" value="POTASSIUM CHANNEL RELATED"/>
    <property type="match status" value="1"/>
</dbReference>
<evidence type="ECO:0000256" key="2">
    <source>
        <dbReference type="ARBA" id="ARBA00008017"/>
    </source>
</evidence>
<name>A0A6L5YD11_9BACT</name>
<dbReference type="InterPro" id="IPR006686">
    <property type="entry name" value="MscS_channel_CS"/>
</dbReference>
<gene>
    <name evidence="12" type="ORF">FYJ74_08015</name>
</gene>
<proteinExistence type="inferred from homology"/>
<dbReference type="Gene3D" id="3.30.70.100">
    <property type="match status" value="1"/>
</dbReference>
<comment type="similarity">
    <text evidence="2">Belongs to the MscS (TC 1.A.23) family.</text>
</comment>
<feature type="coiled-coil region" evidence="7">
    <location>
        <begin position="76"/>
        <end position="103"/>
    </location>
</feature>
<dbReference type="InterPro" id="IPR010920">
    <property type="entry name" value="LSM_dom_sf"/>
</dbReference>
<dbReference type="InterPro" id="IPR049278">
    <property type="entry name" value="MS_channel_C"/>
</dbReference>
<dbReference type="PROSITE" id="PS01246">
    <property type="entry name" value="UPF0003"/>
    <property type="match status" value="1"/>
</dbReference>